<name>A0A6M5YZY5_9BACT</name>
<dbReference type="Pfam" id="PF13174">
    <property type="entry name" value="TPR_6"/>
    <property type="match status" value="1"/>
</dbReference>
<proteinExistence type="predicted"/>
<gene>
    <name evidence="2" type="ORF">FTUN_6388</name>
</gene>
<keyword evidence="3" id="KW-1185">Reference proteome</keyword>
<dbReference type="RefSeq" id="WP_171473885.1">
    <property type="nucleotide sequence ID" value="NZ_CP053452.2"/>
</dbReference>
<dbReference type="InterPro" id="IPR011990">
    <property type="entry name" value="TPR-like_helical_dom_sf"/>
</dbReference>
<evidence type="ECO:0008006" key="4">
    <source>
        <dbReference type="Google" id="ProtNLM"/>
    </source>
</evidence>
<feature type="region of interest" description="Disordered" evidence="1">
    <location>
        <begin position="66"/>
        <end position="89"/>
    </location>
</feature>
<dbReference type="Gene3D" id="1.25.40.10">
    <property type="entry name" value="Tetratricopeptide repeat domain"/>
    <property type="match status" value="1"/>
</dbReference>
<sequence>MASRFFFVVRASGPLLAVRAGRPRHEKLKAVDVFRSQGTGGTNMRAVLLGLVVGGGAVGTGWALADSPSKPLTEPTKTAGADGLPPPAAATSDIPLVERCLTARKEYENSLKALYEHYARAGDKQRLAWTERELMAFHMMWKPSYNLDVRDVPPPSLEGRVNVKEANDLYRTAMEYKGKGFGDDYVLNMRRAELLLREVLEKYPNSDKIGDVAYQLGDLYEGRAYKQYDRAARYYERSTQWVKGSRTDARLRAAVLYDRQLNERTKAIELYRAVVEHDTDADRIRQAEKRIGELTGRK</sequence>
<accession>A0A6M5YZY5</accession>
<organism evidence="2 3">
    <name type="scientific">Frigoriglobus tundricola</name>
    <dbReference type="NCBI Taxonomy" id="2774151"/>
    <lineage>
        <taxon>Bacteria</taxon>
        <taxon>Pseudomonadati</taxon>
        <taxon>Planctomycetota</taxon>
        <taxon>Planctomycetia</taxon>
        <taxon>Gemmatales</taxon>
        <taxon>Gemmataceae</taxon>
        <taxon>Frigoriglobus</taxon>
    </lineage>
</organism>
<dbReference type="SUPFAM" id="SSF48452">
    <property type="entry name" value="TPR-like"/>
    <property type="match status" value="1"/>
</dbReference>
<reference evidence="3" key="1">
    <citation type="submission" date="2020-05" db="EMBL/GenBank/DDBJ databases">
        <title>Frigoriglobus tundricola gen. nov., sp. nov., a psychrotolerant cellulolytic planctomycete of the family Gemmataceae with two divergent copies of 16S rRNA gene.</title>
        <authorList>
            <person name="Kulichevskaya I.S."/>
            <person name="Ivanova A.A."/>
            <person name="Naumoff D.G."/>
            <person name="Beletsky A.V."/>
            <person name="Rijpstra W.I.C."/>
            <person name="Sinninghe Damste J.S."/>
            <person name="Mardanov A.V."/>
            <person name="Ravin N.V."/>
            <person name="Dedysh S.N."/>
        </authorList>
    </citation>
    <scope>NUCLEOTIDE SEQUENCE [LARGE SCALE GENOMIC DNA]</scope>
    <source>
        <strain evidence="3">PL17</strain>
    </source>
</reference>
<protein>
    <recommendedName>
        <fullName evidence="4">Tetratricopeptide repeat protein</fullName>
    </recommendedName>
</protein>
<evidence type="ECO:0000313" key="2">
    <source>
        <dbReference type="EMBL" id="QJW98793.1"/>
    </source>
</evidence>
<evidence type="ECO:0000313" key="3">
    <source>
        <dbReference type="Proteomes" id="UP000503447"/>
    </source>
</evidence>
<dbReference type="Proteomes" id="UP000503447">
    <property type="component" value="Chromosome"/>
</dbReference>
<dbReference type="KEGG" id="ftj:FTUN_6388"/>
<dbReference type="AlphaFoldDB" id="A0A6M5YZY5"/>
<dbReference type="EMBL" id="CP053452">
    <property type="protein sequence ID" value="QJW98793.1"/>
    <property type="molecule type" value="Genomic_DNA"/>
</dbReference>
<evidence type="ECO:0000256" key="1">
    <source>
        <dbReference type="SAM" id="MobiDB-lite"/>
    </source>
</evidence>
<dbReference type="InterPro" id="IPR019734">
    <property type="entry name" value="TPR_rpt"/>
</dbReference>